<dbReference type="Proteomes" id="UP000078561">
    <property type="component" value="Unassembled WGS sequence"/>
</dbReference>
<evidence type="ECO:0000256" key="1">
    <source>
        <dbReference type="ARBA" id="ARBA00010940"/>
    </source>
</evidence>
<dbReference type="SMART" id="SM01372">
    <property type="entry name" value="E2F_TDP"/>
    <property type="match status" value="1"/>
</dbReference>
<dbReference type="InterPro" id="IPR003316">
    <property type="entry name" value="E2F_WHTH_DNA-bd_dom"/>
</dbReference>
<evidence type="ECO:0000313" key="7">
    <source>
        <dbReference type="EMBL" id="SAM04174.1"/>
    </source>
</evidence>
<name>A0A163JXI6_ABSGL</name>
<dbReference type="PANTHER" id="PTHR12081">
    <property type="entry name" value="TRANSCRIPTION FACTOR E2F"/>
    <property type="match status" value="1"/>
</dbReference>
<keyword evidence="8" id="KW-1185">Reference proteome</keyword>
<dbReference type="GO" id="GO:0000978">
    <property type="term" value="F:RNA polymerase II cis-regulatory region sequence-specific DNA binding"/>
    <property type="evidence" value="ECO:0007669"/>
    <property type="project" value="InterPro"/>
</dbReference>
<keyword evidence="5" id="KW-0539">Nucleus</keyword>
<comment type="similarity">
    <text evidence="1 5">Belongs to the E2F/DP family.</text>
</comment>
<protein>
    <recommendedName>
        <fullName evidence="6">E2F/DP family winged-helix DNA-binding domain-containing protein</fullName>
    </recommendedName>
</protein>
<evidence type="ECO:0000256" key="2">
    <source>
        <dbReference type="ARBA" id="ARBA00023015"/>
    </source>
</evidence>
<evidence type="ECO:0000259" key="6">
    <source>
        <dbReference type="SMART" id="SM01372"/>
    </source>
</evidence>
<evidence type="ECO:0000256" key="5">
    <source>
        <dbReference type="RuleBase" id="RU003796"/>
    </source>
</evidence>
<dbReference type="InterPro" id="IPR036388">
    <property type="entry name" value="WH-like_DNA-bd_sf"/>
</dbReference>
<evidence type="ECO:0000313" key="8">
    <source>
        <dbReference type="Proteomes" id="UP000078561"/>
    </source>
</evidence>
<dbReference type="PANTHER" id="PTHR12081:SF18">
    <property type="entry name" value="TRANSCRIPTION FACTOR E2F2-RELATED"/>
    <property type="match status" value="1"/>
</dbReference>
<reference evidence="7" key="1">
    <citation type="submission" date="2016-04" db="EMBL/GenBank/DDBJ databases">
        <authorList>
            <person name="Evans L.H."/>
            <person name="Alamgir A."/>
            <person name="Owens N."/>
            <person name="Weber N.D."/>
            <person name="Virtaneva K."/>
            <person name="Barbian K."/>
            <person name="Babar A."/>
            <person name="Rosenke K."/>
        </authorList>
    </citation>
    <scope>NUCLEOTIDE SEQUENCE [LARGE SCALE GENOMIC DNA]</scope>
    <source>
        <strain evidence="7">CBS 101.48</strain>
    </source>
</reference>
<dbReference type="SUPFAM" id="SSF46785">
    <property type="entry name" value="Winged helix' DNA-binding domain"/>
    <property type="match status" value="1"/>
</dbReference>
<dbReference type="EMBL" id="LT554351">
    <property type="protein sequence ID" value="SAM04174.1"/>
    <property type="molecule type" value="Genomic_DNA"/>
</dbReference>
<dbReference type="GO" id="GO:0000981">
    <property type="term" value="F:DNA-binding transcription factor activity, RNA polymerase II-specific"/>
    <property type="evidence" value="ECO:0007669"/>
    <property type="project" value="TreeGrafter"/>
</dbReference>
<dbReference type="InParanoid" id="A0A163JXI6"/>
<dbReference type="GO" id="GO:0090575">
    <property type="term" value="C:RNA polymerase II transcription regulator complex"/>
    <property type="evidence" value="ECO:0007669"/>
    <property type="project" value="TreeGrafter"/>
</dbReference>
<keyword evidence="2 5" id="KW-0805">Transcription regulation</keyword>
<dbReference type="InterPro" id="IPR036390">
    <property type="entry name" value="WH_DNA-bd_sf"/>
</dbReference>
<accession>A0A163JXI6</accession>
<organism evidence="7">
    <name type="scientific">Absidia glauca</name>
    <name type="common">Pin mould</name>
    <dbReference type="NCBI Taxonomy" id="4829"/>
    <lineage>
        <taxon>Eukaryota</taxon>
        <taxon>Fungi</taxon>
        <taxon>Fungi incertae sedis</taxon>
        <taxon>Mucoromycota</taxon>
        <taxon>Mucoromycotina</taxon>
        <taxon>Mucoromycetes</taxon>
        <taxon>Mucorales</taxon>
        <taxon>Cunninghamellaceae</taxon>
        <taxon>Absidia</taxon>
    </lineage>
</organism>
<sequence>MKTSTSGHLLPSSLRTKADLLASGSTKSLYDSQTSRYDSSLGLLTKKFIALLKASNHGDLDLNAAATQLKVQKRRIYDITNVLEGIRLIEKNSKNHVRWIGKDPSFQKAHPGAAVEKRAELENRLSILRKHNLALEKEHDHLMRIKRQTEEHVGHASRNKQCYMTMGYILDYDKKEKIFPTTNKAVHTSFLPFSPTHTHSRQRIPQRYDDRYGYYHKAQPQVKPSMPSPSSLSKRYSPYSISANKFRRSLQVVITWLTKLICSLPRHASNCDADNISWREYYRHQFSALPYLLTV</sequence>
<gene>
    <name evidence="7" type="primary">ABSGL_10034.1 scaffold 11786</name>
</gene>
<feature type="domain" description="E2F/DP family winged-helix DNA-binding" evidence="6">
    <location>
        <begin position="36"/>
        <end position="101"/>
    </location>
</feature>
<dbReference type="AlphaFoldDB" id="A0A163JXI6"/>
<dbReference type="Gene3D" id="1.10.10.10">
    <property type="entry name" value="Winged helix-like DNA-binding domain superfamily/Winged helix DNA-binding domain"/>
    <property type="match status" value="1"/>
</dbReference>
<dbReference type="InterPro" id="IPR015633">
    <property type="entry name" value="E2F"/>
</dbReference>
<dbReference type="OrthoDB" id="1743261at2759"/>
<evidence type="ECO:0000256" key="4">
    <source>
        <dbReference type="ARBA" id="ARBA00023163"/>
    </source>
</evidence>
<keyword evidence="3 5" id="KW-0238">DNA-binding</keyword>
<dbReference type="FunFam" id="1.10.10.10:FF:000008">
    <property type="entry name" value="E2F transcription factor 1"/>
    <property type="match status" value="1"/>
</dbReference>
<keyword evidence="4 5" id="KW-0804">Transcription</keyword>
<proteinExistence type="inferred from homology"/>
<comment type="subcellular location">
    <subcellularLocation>
        <location evidence="5">Nucleus</location>
    </subcellularLocation>
</comment>
<dbReference type="STRING" id="4829.A0A163JXI6"/>
<evidence type="ECO:0000256" key="3">
    <source>
        <dbReference type="ARBA" id="ARBA00023125"/>
    </source>
</evidence>
<dbReference type="Pfam" id="PF02319">
    <property type="entry name" value="WHD_E2F_TDP"/>
    <property type="match status" value="1"/>
</dbReference>